<evidence type="ECO:0000256" key="3">
    <source>
        <dbReference type="ARBA" id="ARBA00022598"/>
    </source>
</evidence>
<dbReference type="Proteomes" id="UP000215027">
    <property type="component" value="Chromosome I"/>
</dbReference>
<dbReference type="GO" id="GO:0004775">
    <property type="term" value="F:succinate-CoA ligase (ADP-forming) activity"/>
    <property type="evidence" value="ECO:0007669"/>
    <property type="project" value="UniProtKB-UniRule"/>
</dbReference>
<dbReference type="OrthoDB" id="9802602at2"/>
<keyword evidence="6 7" id="KW-0460">Magnesium</keyword>
<dbReference type="InterPro" id="IPR013650">
    <property type="entry name" value="ATP-grasp_succ-CoA_synth-type"/>
</dbReference>
<dbReference type="GO" id="GO:0005829">
    <property type="term" value="C:cytosol"/>
    <property type="evidence" value="ECO:0007669"/>
    <property type="project" value="TreeGrafter"/>
</dbReference>
<keyword evidence="11" id="KW-1185">Reference proteome</keyword>
<keyword evidence="4 7" id="KW-0479">Metal-binding</keyword>
<dbReference type="Gene3D" id="3.30.470.20">
    <property type="entry name" value="ATP-grasp fold, B domain"/>
    <property type="match status" value="1"/>
</dbReference>
<comment type="catalytic activity">
    <reaction evidence="7">
        <text>GTP + succinate + CoA = succinyl-CoA + GDP + phosphate</text>
        <dbReference type="Rhea" id="RHEA:22120"/>
        <dbReference type="ChEBI" id="CHEBI:30031"/>
        <dbReference type="ChEBI" id="CHEBI:37565"/>
        <dbReference type="ChEBI" id="CHEBI:43474"/>
        <dbReference type="ChEBI" id="CHEBI:57287"/>
        <dbReference type="ChEBI" id="CHEBI:57292"/>
        <dbReference type="ChEBI" id="CHEBI:58189"/>
    </reaction>
</comment>
<dbReference type="PANTHER" id="PTHR11815:SF10">
    <property type="entry name" value="SUCCINATE--COA LIGASE [GDP-FORMING] SUBUNIT BETA, MITOCHONDRIAL"/>
    <property type="match status" value="1"/>
</dbReference>
<organism evidence="10 11">
    <name type="scientific">Candidatus Promineifilum breve</name>
    <dbReference type="NCBI Taxonomy" id="1806508"/>
    <lineage>
        <taxon>Bacteria</taxon>
        <taxon>Bacillati</taxon>
        <taxon>Chloroflexota</taxon>
        <taxon>Ardenticatenia</taxon>
        <taxon>Candidatus Promineifilales</taxon>
        <taxon>Candidatus Promineifilaceae</taxon>
        <taxon>Candidatus Promineifilum</taxon>
    </lineage>
</organism>
<dbReference type="AlphaFoldDB" id="A0A160SYW8"/>
<evidence type="ECO:0000259" key="9">
    <source>
        <dbReference type="PROSITE" id="PS50975"/>
    </source>
</evidence>
<evidence type="ECO:0000256" key="2">
    <source>
        <dbReference type="ARBA" id="ARBA00022532"/>
    </source>
</evidence>
<feature type="binding site" evidence="7">
    <location>
        <position position="257"/>
    </location>
    <ligand>
        <name>substrate</name>
        <note>ligand shared with subunit alpha</note>
    </ligand>
</feature>
<name>A0A160SYW8_9CHLR</name>
<comment type="function">
    <text evidence="7">Succinyl-CoA synthetase functions in the citric acid cycle (TCA), coupling the hydrolysis of succinyl-CoA to the synthesis of either ATP or GTP and thus represents the only step of substrate-level phosphorylation in the TCA. The beta subunit provides nucleotide specificity of the enzyme and binds the substrate succinate, while the binding sites for coenzyme A and phosphate are found in the alpha subunit.</text>
</comment>
<dbReference type="GO" id="GO:0004776">
    <property type="term" value="F:succinate-CoA ligase (GDP-forming) activity"/>
    <property type="evidence" value="ECO:0007669"/>
    <property type="project" value="RHEA"/>
</dbReference>
<comment type="similarity">
    <text evidence="1 7">Belongs to the succinate/malate CoA ligase beta subunit family.</text>
</comment>
<dbReference type="InterPro" id="IPR005809">
    <property type="entry name" value="Succ_CoA_ligase-like_bsu"/>
</dbReference>
<dbReference type="FunFam" id="3.40.50.261:FF:000001">
    <property type="entry name" value="Succinate--CoA ligase [ADP-forming] subunit beta"/>
    <property type="match status" value="1"/>
</dbReference>
<dbReference type="PIRSF" id="PIRSF001554">
    <property type="entry name" value="SucCS_beta"/>
    <property type="match status" value="1"/>
</dbReference>
<protein>
    <recommendedName>
        <fullName evidence="7">Succinate--CoA ligase [ADP-forming] subunit beta</fullName>
        <ecNumber evidence="7">6.2.1.5</ecNumber>
    </recommendedName>
    <alternativeName>
        <fullName evidence="7">Succinyl-CoA synthetase subunit beta</fullName>
        <shortName evidence="7">SCS-beta</shortName>
    </alternativeName>
</protein>
<keyword evidence="2 7" id="KW-0816">Tricarboxylic acid cycle</keyword>
<keyword evidence="7 8" id="KW-0067">ATP-binding</keyword>
<dbReference type="GO" id="GO:0000287">
    <property type="term" value="F:magnesium ion binding"/>
    <property type="evidence" value="ECO:0007669"/>
    <property type="project" value="UniProtKB-UniRule"/>
</dbReference>
<feature type="binding site" evidence="7">
    <location>
        <begin position="314"/>
        <end position="316"/>
    </location>
    <ligand>
        <name>substrate</name>
        <note>ligand shared with subunit alpha</note>
    </ligand>
</feature>
<dbReference type="PROSITE" id="PS01217">
    <property type="entry name" value="SUCCINYL_COA_LIG_3"/>
    <property type="match status" value="1"/>
</dbReference>
<dbReference type="InterPro" id="IPR017866">
    <property type="entry name" value="Succ-CoA_synthase_bsu_CS"/>
</dbReference>
<dbReference type="NCBIfam" id="TIGR01016">
    <property type="entry name" value="sucCoAbeta"/>
    <property type="match status" value="1"/>
</dbReference>
<dbReference type="Gene3D" id="3.40.50.261">
    <property type="entry name" value="Succinyl-CoA synthetase domains"/>
    <property type="match status" value="1"/>
</dbReference>
<evidence type="ECO:0000256" key="7">
    <source>
        <dbReference type="HAMAP-Rule" id="MF_00558"/>
    </source>
</evidence>
<evidence type="ECO:0000256" key="6">
    <source>
        <dbReference type="ARBA" id="ARBA00022842"/>
    </source>
</evidence>
<feature type="binding site" evidence="7">
    <location>
        <position position="206"/>
    </location>
    <ligand>
        <name>Mg(2+)</name>
        <dbReference type="ChEBI" id="CHEBI:18420"/>
    </ligand>
</feature>
<dbReference type="UniPathway" id="UPA00223">
    <property type="reaction ID" value="UER00999"/>
</dbReference>
<proteinExistence type="inferred from homology"/>
<dbReference type="InterPro" id="IPR016102">
    <property type="entry name" value="Succinyl-CoA_synth-like"/>
</dbReference>
<dbReference type="Pfam" id="PF08442">
    <property type="entry name" value="ATP-grasp_2"/>
    <property type="match status" value="1"/>
</dbReference>
<evidence type="ECO:0000256" key="5">
    <source>
        <dbReference type="ARBA" id="ARBA00022741"/>
    </source>
</evidence>
<comment type="subunit">
    <text evidence="7">Heterotetramer of two alpha and two beta subunits.</text>
</comment>
<dbReference type="EC" id="6.2.1.5" evidence="7"/>
<evidence type="ECO:0000313" key="11">
    <source>
        <dbReference type="Proteomes" id="UP000215027"/>
    </source>
</evidence>
<dbReference type="RefSeq" id="WP_095042146.1">
    <property type="nucleotide sequence ID" value="NZ_LN890655.1"/>
</dbReference>
<dbReference type="InterPro" id="IPR005811">
    <property type="entry name" value="SUCC_ACL_C"/>
</dbReference>
<feature type="binding site" evidence="7">
    <location>
        <begin position="52"/>
        <end position="54"/>
    </location>
    <ligand>
        <name>ATP</name>
        <dbReference type="ChEBI" id="CHEBI:30616"/>
    </ligand>
</feature>
<evidence type="ECO:0000256" key="8">
    <source>
        <dbReference type="PROSITE-ProRule" id="PRU00409"/>
    </source>
</evidence>
<keyword evidence="5 7" id="KW-0547">Nucleotide-binding</keyword>
<dbReference type="Pfam" id="PF00549">
    <property type="entry name" value="Ligase_CoA"/>
    <property type="match status" value="1"/>
</dbReference>
<sequence length="386" mass="40819">MNLHEYQAKRLFAEHGIPIPRGEVAQTPAEARAITQELGGRAVVKSQVLTGGRGKAGGIKLAQSPDEAEANAKAILGMQIKGLTVNKVLVDELAPGIRQELYLAVLIDRGNRRPMIMASAAGGMDIEEVAETTPEKIHLLQVDPNLGVRGFQTTYLAQRMGLPREVWGDFHKIVVGLYNCFRANDASLTEINPLIITGEGKLLALDGKMSIDDNALARQPRLAEMRDVEEEPPAEAEARRTGITFIQLDGNIGCMVNGAGLAMATMDIIQLYGGEPANFLDIGGGARADQVATALRLILSDPKVEAVLFNIFGGITRGDEVARGILSALEQIDTTVPMVVRLAGTNAAEGLALLAEADMLTAATLSEAAQKAVAAAEAARTIGGAS</sequence>
<dbReference type="PANTHER" id="PTHR11815">
    <property type="entry name" value="SUCCINYL-COA SYNTHETASE BETA CHAIN"/>
    <property type="match status" value="1"/>
</dbReference>
<dbReference type="InterPro" id="IPR013815">
    <property type="entry name" value="ATP_grasp_subdomain_1"/>
</dbReference>
<feature type="binding site" evidence="7">
    <location>
        <position position="100"/>
    </location>
    <ligand>
        <name>ATP</name>
        <dbReference type="ChEBI" id="CHEBI:30616"/>
    </ligand>
</feature>
<feature type="binding site" evidence="7">
    <location>
        <position position="192"/>
    </location>
    <ligand>
        <name>Mg(2+)</name>
        <dbReference type="ChEBI" id="CHEBI:18420"/>
    </ligand>
</feature>
<evidence type="ECO:0000313" key="10">
    <source>
        <dbReference type="EMBL" id="CUS02546.2"/>
    </source>
</evidence>
<reference evidence="10" key="1">
    <citation type="submission" date="2016-01" db="EMBL/GenBank/DDBJ databases">
        <authorList>
            <person name="Mcilroy J.S."/>
            <person name="Karst M S."/>
            <person name="Albertsen M."/>
        </authorList>
    </citation>
    <scope>NUCLEOTIDE SEQUENCE</scope>
    <source>
        <strain evidence="10">Cfx-K</strain>
    </source>
</reference>
<dbReference type="GO" id="GO:0005524">
    <property type="term" value="F:ATP binding"/>
    <property type="evidence" value="ECO:0007669"/>
    <property type="project" value="UniProtKB-UniRule"/>
</dbReference>
<feature type="domain" description="ATP-grasp" evidence="9">
    <location>
        <begin position="9"/>
        <end position="254"/>
    </location>
</feature>
<feature type="binding site" evidence="7">
    <location>
        <position position="94"/>
    </location>
    <ligand>
        <name>ATP</name>
        <dbReference type="ChEBI" id="CHEBI:30616"/>
    </ligand>
</feature>
<comment type="caution">
    <text evidence="7">Lacks conserved residue(s) required for the propagation of feature annotation.</text>
</comment>
<dbReference type="FunFam" id="3.30.1490.20:FF:000014">
    <property type="entry name" value="Succinate--CoA ligase [ADP-forming] subunit beta"/>
    <property type="match status" value="1"/>
</dbReference>
<dbReference type="GO" id="GO:0042709">
    <property type="term" value="C:succinate-CoA ligase complex"/>
    <property type="evidence" value="ECO:0007669"/>
    <property type="project" value="TreeGrafter"/>
</dbReference>
<comment type="cofactor">
    <cofactor evidence="7">
        <name>Mg(2+)</name>
        <dbReference type="ChEBI" id="CHEBI:18420"/>
    </cofactor>
    <text evidence="7">Binds 1 Mg(2+) ion per subunit.</text>
</comment>
<dbReference type="FunFam" id="3.30.470.20:FF:000002">
    <property type="entry name" value="Succinate--CoA ligase [ADP-forming] subunit beta"/>
    <property type="match status" value="1"/>
</dbReference>
<gene>
    <name evidence="7 10" type="primary">sucC</name>
    <name evidence="10" type="ORF">CFX0092_A0668</name>
</gene>
<dbReference type="EMBL" id="LN890655">
    <property type="protein sequence ID" value="CUS02546.2"/>
    <property type="molecule type" value="Genomic_DNA"/>
</dbReference>
<dbReference type="InterPro" id="IPR011761">
    <property type="entry name" value="ATP-grasp"/>
</dbReference>
<dbReference type="GO" id="GO:0006104">
    <property type="term" value="P:succinyl-CoA metabolic process"/>
    <property type="evidence" value="ECO:0007669"/>
    <property type="project" value="TreeGrafter"/>
</dbReference>
<comment type="pathway">
    <text evidence="7">Carbohydrate metabolism; tricarboxylic acid cycle; succinate from succinyl-CoA (ligase route): step 1/1.</text>
</comment>
<accession>A0A160SYW8</accession>
<evidence type="ECO:0000256" key="4">
    <source>
        <dbReference type="ARBA" id="ARBA00022723"/>
    </source>
</evidence>
<dbReference type="KEGG" id="pbf:CFX0092_A0668"/>
<keyword evidence="3 7" id="KW-0436">Ligase</keyword>
<feature type="binding site" evidence="7">
    <location>
        <position position="45"/>
    </location>
    <ligand>
        <name>ATP</name>
        <dbReference type="ChEBI" id="CHEBI:30616"/>
    </ligand>
</feature>
<dbReference type="SUPFAM" id="SSF56059">
    <property type="entry name" value="Glutathione synthetase ATP-binding domain-like"/>
    <property type="match status" value="1"/>
</dbReference>
<dbReference type="Gene3D" id="3.30.1490.20">
    <property type="entry name" value="ATP-grasp fold, A domain"/>
    <property type="match status" value="1"/>
</dbReference>
<dbReference type="PROSITE" id="PS50975">
    <property type="entry name" value="ATP_GRASP"/>
    <property type="match status" value="1"/>
</dbReference>
<dbReference type="HAMAP" id="MF_00558">
    <property type="entry name" value="Succ_CoA_beta"/>
    <property type="match status" value="1"/>
</dbReference>
<dbReference type="GO" id="GO:0006099">
    <property type="term" value="P:tricarboxylic acid cycle"/>
    <property type="evidence" value="ECO:0007669"/>
    <property type="project" value="UniProtKB-UniRule"/>
</dbReference>
<comment type="catalytic activity">
    <reaction evidence="7">
        <text>succinate + ATP + CoA = succinyl-CoA + ADP + phosphate</text>
        <dbReference type="Rhea" id="RHEA:17661"/>
        <dbReference type="ChEBI" id="CHEBI:30031"/>
        <dbReference type="ChEBI" id="CHEBI:30616"/>
        <dbReference type="ChEBI" id="CHEBI:43474"/>
        <dbReference type="ChEBI" id="CHEBI:57287"/>
        <dbReference type="ChEBI" id="CHEBI:57292"/>
        <dbReference type="ChEBI" id="CHEBI:456216"/>
        <dbReference type="EC" id="6.2.1.5"/>
    </reaction>
</comment>
<evidence type="ECO:0000256" key="1">
    <source>
        <dbReference type="ARBA" id="ARBA00009182"/>
    </source>
</evidence>
<dbReference type="SUPFAM" id="SSF52210">
    <property type="entry name" value="Succinyl-CoA synthetase domains"/>
    <property type="match status" value="1"/>
</dbReference>
<dbReference type="NCBIfam" id="NF001913">
    <property type="entry name" value="PRK00696.1"/>
    <property type="match status" value="1"/>
</dbReference>